<comment type="caution">
    <text evidence="1">The sequence shown here is derived from an EMBL/GenBank/DDBJ whole genome shotgun (WGS) entry which is preliminary data.</text>
</comment>
<sequence length="476" mass="53414">MSANTLGCLLNRANLKRVMRQSPTGFLGASRHFSVSTFSQYSKEKVTILGSGWAGFRLAKDLNPDKYEVSLISPRNHFVFTPLLASTSVGTLEFRNICETIRHHNPNVNFVEGTCEDIDFANRKLKVATSFTTSPDLHSFEMGYDKLIVAVGARVNTFGIKGVQENAYFLKEIKDAQKIRRRVMDCFEKASLPGASEETKKRVLNFAVVGGGPTGVEFSAELHDFVKEDLSRIYPNLMPYVRMTLYDVAPKILTAFDSRLTEYATKLFSREGIRIQTRTSVLELKRDSMILNTGKEIPVGLVVWATGVTETPLIASLGEKVRKQNKRLVTDDRLRLLSAASGQVIDENVYGLGDCASIRDNAIACTAQAAEQQARYLVKVLNKGMSENTPPFQFHNRGVMAYLGNWNAIVELKDPTPSNSSLTLSGKPATIKQAGRVAWFLWRSAYMSKSVSWRNRIFIPFYWFMTYVFGRDVSRF</sequence>
<evidence type="ECO:0000313" key="2">
    <source>
        <dbReference type="Proteomes" id="UP001165960"/>
    </source>
</evidence>
<dbReference type="Proteomes" id="UP001165960">
    <property type="component" value="Unassembled WGS sequence"/>
</dbReference>
<organism evidence="1 2">
    <name type="scientific">Entomophthora muscae</name>
    <dbReference type="NCBI Taxonomy" id="34485"/>
    <lineage>
        <taxon>Eukaryota</taxon>
        <taxon>Fungi</taxon>
        <taxon>Fungi incertae sedis</taxon>
        <taxon>Zoopagomycota</taxon>
        <taxon>Entomophthoromycotina</taxon>
        <taxon>Entomophthoromycetes</taxon>
        <taxon>Entomophthorales</taxon>
        <taxon>Entomophthoraceae</taxon>
        <taxon>Entomophthora</taxon>
    </lineage>
</organism>
<dbReference type="EMBL" id="QTSX02004976">
    <property type="protein sequence ID" value="KAJ9063228.1"/>
    <property type="molecule type" value="Genomic_DNA"/>
</dbReference>
<reference evidence="1" key="1">
    <citation type="submission" date="2022-04" db="EMBL/GenBank/DDBJ databases">
        <title>Genome of the entomopathogenic fungus Entomophthora muscae.</title>
        <authorList>
            <person name="Elya C."/>
            <person name="Lovett B.R."/>
            <person name="Lee E."/>
            <person name="Macias A.M."/>
            <person name="Hajek A.E."/>
            <person name="De Bivort B.L."/>
            <person name="Kasson M.T."/>
            <person name="De Fine Licht H.H."/>
            <person name="Stajich J.E."/>
        </authorList>
    </citation>
    <scope>NUCLEOTIDE SEQUENCE</scope>
    <source>
        <strain evidence="1">Berkeley</strain>
    </source>
</reference>
<protein>
    <submittedName>
        <fullName evidence="1">Uncharacterized protein</fullName>
    </submittedName>
</protein>
<proteinExistence type="predicted"/>
<gene>
    <name evidence="1" type="ORF">DSO57_1002526</name>
</gene>
<accession>A0ACC2SLI8</accession>
<name>A0ACC2SLI8_9FUNG</name>
<keyword evidence="2" id="KW-1185">Reference proteome</keyword>
<evidence type="ECO:0000313" key="1">
    <source>
        <dbReference type="EMBL" id="KAJ9063228.1"/>
    </source>
</evidence>